<keyword evidence="3" id="KW-0689">Ribosomal protein</keyword>
<accession>A0A1U7LHE5</accession>
<feature type="region of interest" description="Disordered" evidence="1">
    <location>
        <begin position="426"/>
        <end position="448"/>
    </location>
</feature>
<dbReference type="Gene3D" id="3.10.290.10">
    <property type="entry name" value="RNA-binding S4 domain"/>
    <property type="match status" value="1"/>
</dbReference>
<evidence type="ECO:0000259" key="2">
    <source>
        <dbReference type="Pfam" id="PF08071"/>
    </source>
</evidence>
<feature type="compositionally biased region" description="Polar residues" evidence="1">
    <location>
        <begin position="389"/>
        <end position="404"/>
    </location>
</feature>
<keyword evidence="3" id="KW-0687">Ribonucleoprotein</keyword>
<keyword evidence="4" id="KW-1185">Reference proteome</keyword>
<feature type="region of interest" description="Disordered" evidence="1">
    <location>
        <begin position="23"/>
        <end position="71"/>
    </location>
</feature>
<comment type="caution">
    <text evidence="3">The sequence shown here is derived from an EMBL/GenBank/DDBJ whole genome shotgun (WGS) entry which is preliminary data.</text>
</comment>
<feature type="compositionally biased region" description="Pro residues" evidence="1">
    <location>
        <begin position="37"/>
        <end position="64"/>
    </location>
</feature>
<feature type="compositionally biased region" description="Polar residues" evidence="1">
    <location>
        <begin position="171"/>
        <end position="186"/>
    </location>
</feature>
<dbReference type="GO" id="GO:0005840">
    <property type="term" value="C:ribosome"/>
    <property type="evidence" value="ECO:0007669"/>
    <property type="project" value="UniProtKB-KW"/>
</dbReference>
<dbReference type="PROSITE" id="PS00528">
    <property type="entry name" value="RIBOSOMAL_S4E"/>
    <property type="match status" value="1"/>
</dbReference>
<name>A0A1U7LHE5_NEOID</name>
<dbReference type="CDD" id="cd14279">
    <property type="entry name" value="CUE"/>
    <property type="match status" value="1"/>
</dbReference>
<evidence type="ECO:0000256" key="1">
    <source>
        <dbReference type="SAM" id="MobiDB-lite"/>
    </source>
</evidence>
<protein>
    <submittedName>
        <fullName evidence="3">40S ribosomal protein S4</fullName>
    </submittedName>
</protein>
<organism evidence="3 4">
    <name type="scientific">Neolecta irregularis (strain DAH-3)</name>
    <dbReference type="NCBI Taxonomy" id="1198029"/>
    <lineage>
        <taxon>Eukaryota</taxon>
        <taxon>Fungi</taxon>
        <taxon>Dikarya</taxon>
        <taxon>Ascomycota</taxon>
        <taxon>Taphrinomycotina</taxon>
        <taxon>Neolectales</taxon>
        <taxon>Neolectaceae</taxon>
        <taxon>Neolecta</taxon>
    </lineage>
</organism>
<evidence type="ECO:0000313" key="4">
    <source>
        <dbReference type="Proteomes" id="UP000186594"/>
    </source>
</evidence>
<dbReference type="Pfam" id="PF08071">
    <property type="entry name" value="RS4NT"/>
    <property type="match status" value="1"/>
</dbReference>
<dbReference type="Proteomes" id="UP000186594">
    <property type="component" value="Unassembled WGS sequence"/>
</dbReference>
<dbReference type="AlphaFoldDB" id="A0A1U7LHE5"/>
<feature type="region of interest" description="Disordered" evidence="1">
    <location>
        <begin position="162"/>
        <end position="216"/>
    </location>
</feature>
<feature type="compositionally biased region" description="Polar residues" evidence="1">
    <location>
        <begin position="431"/>
        <end position="440"/>
    </location>
</feature>
<dbReference type="EMBL" id="LXFE01003917">
    <property type="protein sequence ID" value="OLL22080.1"/>
    <property type="molecule type" value="Genomic_DNA"/>
</dbReference>
<feature type="compositionally biased region" description="Polar residues" evidence="1">
    <location>
        <begin position="349"/>
        <end position="380"/>
    </location>
</feature>
<gene>
    <name evidence="3" type="ORF">NEOLI_002419</name>
</gene>
<reference evidence="3 4" key="1">
    <citation type="submission" date="2016-04" db="EMBL/GenBank/DDBJ databases">
        <title>Evolutionary innovation and constraint leading to complex multicellularity in the Ascomycota.</title>
        <authorList>
            <person name="Cisse O."/>
            <person name="Nguyen A."/>
            <person name="Hewitt D.A."/>
            <person name="Jedd G."/>
            <person name="Stajich J.E."/>
        </authorList>
    </citation>
    <scope>NUCLEOTIDE SEQUENCE [LARGE SCALE GENOMIC DNA]</scope>
    <source>
        <strain evidence="3 4">DAH-3</strain>
    </source>
</reference>
<proteinExistence type="predicted"/>
<dbReference type="GO" id="GO:0003723">
    <property type="term" value="F:RNA binding"/>
    <property type="evidence" value="ECO:0007669"/>
    <property type="project" value="InterPro"/>
</dbReference>
<feature type="domain" description="Small ribosomal subunit protein eS4 N-terminal" evidence="2">
    <location>
        <begin position="3"/>
        <end position="33"/>
    </location>
</feature>
<dbReference type="OrthoDB" id="5592473at2759"/>
<dbReference type="InterPro" id="IPR013843">
    <property type="entry name" value="Ribosomal_eS4_N"/>
</dbReference>
<dbReference type="InterPro" id="IPR018199">
    <property type="entry name" value="Ribosomal_eS4_N_CS"/>
</dbReference>
<sequence length="513" mass="55727">MTRGVKKHLKRLAAPDHWLLDKLGGTYAPKSSSDPSSLPPTDPSSLPPTDPSSLPPTEPSPPSLPRTETSSSLYHDAALTDVVVSLPSVVYNSSDWSLSAVLATAPVVDLPESNVYDEFPPPPESLPLPLPLLLEPPQPPLEPLTPSASMVAELGSIHSDDHSLAEFKPDPTNQDIQDSRPTTNGSEIHESAFFPASESPDFGPIPPSPVGESSFQLDPSRISAALVSERVLVARLTPLPPYFSSGDIKELPITLERTNAYIDRALHMNCFDTGLHTWLLSMKPEIDALNDVHLHRPSTGRSTASRIHVAKDIAKIFGRKAAEVVHPRDAVERSNKSIGFFGLRKRRSSGQTVSSPPLANPTTPTSPNGIPTTAAHSSPLASPRDRNRTSSLFSHTPPGSANTDSKSRKPSFFTAQPDEYRRLNNFFGKKSTPQPSTTVPKNPANHRWGKTFDGEYTWSDPAETHPDGWNDKIERIKEILPHVETEKIVAALKEAEGDEVRAVGITILSVNKD</sequence>
<feature type="region of interest" description="Disordered" evidence="1">
    <location>
        <begin position="342"/>
        <end position="412"/>
    </location>
</feature>
<evidence type="ECO:0000313" key="3">
    <source>
        <dbReference type="EMBL" id="OLL22080.1"/>
    </source>
</evidence>
<dbReference type="InterPro" id="IPR036986">
    <property type="entry name" value="S4_RNA-bd_sf"/>
</dbReference>